<evidence type="ECO:0000256" key="2">
    <source>
        <dbReference type="SAM" id="SignalP"/>
    </source>
</evidence>
<feature type="region of interest" description="Disordered" evidence="1">
    <location>
        <begin position="23"/>
        <end position="76"/>
    </location>
</feature>
<reference evidence="3 4" key="1">
    <citation type="submission" date="2024-09" db="EMBL/GenBank/DDBJ databases">
        <authorList>
            <person name="Sun Q."/>
            <person name="Mori K."/>
        </authorList>
    </citation>
    <scope>NUCLEOTIDE SEQUENCE [LARGE SCALE GENOMIC DNA]</scope>
    <source>
        <strain evidence="3 4">CCM 3426</strain>
    </source>
</reference>
<protein>
    <submittedName>
        <fullName evidence="3">Uncharacterized protein</fullName>
    </submittedName>
</protein>
<feature type="chain" id="PRO_5046869666" evidence="2">
    <location>
        <begin position="22"/>
        <end position="437"/>
    </location>
</feature>
<sequence length="437" mass="47353">MGIFRSRTMLIACVLALASCAAEPSPVSAPPSSAGSPKTAASSAAPQPSPTAFAVPAPEWQSVEPDGEQPDGIALSDVAATGPDTAWAVGRHAEAEDDDSPSGVLLRVDGLRWRSGQGIEGRILGERGSNFGAVDADGSGNAWVVGSVDSMGEDSTDIEQFPLALRWNGRSWDIHTPFEDSWDLYTSFKDRKDRWLTDRLTDVAVDGRRAALIGLRGSEDAGEISSPVLLTWNGRRFSRREYQRGGRFNAVDAGAGHVWIVGMSSSGRCTDSRPAIWHSASPGSAPTQTRLPWLGRGSLRHIWQNSPSDVWAVGETGTRQACDQYGRPGGPLVLHWNGTSWKKIKLPRWKVSLQSVTAFAADDVWVAGVDYGDDERPTQVTLLHYNGRRWTRDHRDVGGEICGDGFTITRVPTTSRLLLAGRAHCGDDTKHILHVRR</sequence>
<gene>
    <name evidence="3" type="ORF">ACFFV7_26930</name>
</gene>
<proteinExistence type="predicted"/>
<evidence type="ECO:0000313" key="4">
    <source>
        <dbReference type="Proteomes" id="UP001589647"/>
    </source>
</evidence>
<dbReference type="RefSeq" id="WP_189649697.1">
    <property type="nucleotide sequence ID" value="NZ_BMRC01000010.1"/>
</dbReference>
<feature type="compositionally biased region" description="Low complexity" evidence="1">
    <location>
        <begin position="23"/>
        <end position="54"/>
    </location>
</feature>
<feature type="signal peptide" evidence="2">
    <location>
        <begin position="1"/>
        <end position="21"/>
    </location>
</feature>
<evidence type="ECO:0000256" key="1">
    <source>
        <dbReference type="SAM" id="MobiDB-lite"/>
    </source>
</evidence>
<dbReference type="EMBL" id="JBHMEI010000021">
    <property type="protein sequence ID" value="MFB9204857.1"/>
    <property type="molecule type" value="Genomic_DNA"/>
</dbReference>
<accession>A0ABV5IK00</accession>
<name>A0ABV5IK00_9ACTN</name>
<dbReference type="Proteomes" id="UP001589647">
    <property type="component" value="Unassembled WGS sequence"/>
</dbReference>
<keyword evidence="2" id="KW-0732">Signal</keyword>
<organism evidence="3 4">
    <name type="scientific">Nonomuraea spiralis</name>
    <dbReference type="NCBI Taxonomy" id="46182"/>
    <lineage>
        <taxon>Bacteria</taxon>
        <taxon>Bacillati</taxon>
        <taxon>Actinomycetota</taxon>
        <taxon>Actinomycetes</taxon>
        <taxon>Streptosporangiales</taxon>
        <taxon>Streptosporangiaceae</taxon>
        <taxon>Nonomuraea</taxon>
    </lineage>
</organism>
<keyword evidence="4" id="KW-1185">Reference proteome</keyword>
<comment type="caution">
    <text evidence="3">The sequence shown here is derived from an EMBL/GenBank/DDBJ whole genome shotgun (WGS) entry which is preliminary data.</text>
</comment>
<dbReference type="PROSITE" id="PS51257">
    <property type="entry name" value="PROKAR_LIPOPROTEIN"/>
    <property type="match status" value="1"/>
</dbReference>
<evidence type="ECO:0000313" key="3">
    <source>
        <dbReference type="EMBL" id="MFB9204857.1"/>
    </source>
</evidence>